<proteinExistence type="predicted"/>
<dbReference type="SUPFAM" id="SSF51445">
    <property type="entry name" value="(Trans)glycosidases"/>
    <property type="match status" value="1"/>
</dbReference>
<accession>A0A1H3YQK1</accession>
<name>A0A1H3YQK1_9GAMM</name>
<evidence type="ECO:0000313" key="1">
    <source>
        <dbReference type="EMBL" id="SEA13849.1"/>
    </source>
</evidence>
<dbReference type="AlphaFoldDB" id="A0A1H3YQK1"/>
<reference evidence="2" key="1">
    <citation type="submission" date="2016-10" db="EMBL/GenBank/DDBJ databases">
        <authorList>
            <person name="Varghese N."/>
            <person name="Submissions S."/>
        </authorList>
    </citation>
    <scope>NUCLEOTIDE SEQUENCE [LARGE SCALE GENOMIC DNA]</scope>
    <source>
        <strain evidence="2">CGMCC 1.10657</strain>
    </source>
</reference>
<dbReference type="InterPro" id="IPR017853">
    <property type="entry name" value="GH"/>
</dbReference>
<dbReference type="RefSeq" id="WP_091387627.1">
    <property type="nucleotide sequence ID" value="NZ_FNQO01000002.1"/>
</dbReference>
<sequence>MKWMIIYAAGALSTLSQQCIESGINLESISYYSHINPFINMAKLSEEWRRPKESSKAYVPLSLTEDRYVKELEGDGDHAVSIVSVKFQNHSFGERRYTLLFDGDGDIEFHYVKPKIISRGENRIDVEFDDKVGALALRIDAVKSDDPIRNIRLVPTKKISDLSDKVYNENFKDLIRPFSVVRLMDFNVTNNNKQSAWEDRPTVSQYGRNAVALEDMVALANELKVRPWFNIPHLADDRYVRQMADYVAANLDPELSVFVEYSNEVWNHSFEQARWASKQAERQGISPEKFYVLKSARVLSIWRSAFNDDTSRVKGVLGAQLGNSWRTKQMLKSVDDPDSTFDVLAVNYYLGGIVGSPEMAERTLELGNAELFEYLETIELPKLRVALRDQKKLAKKHGMELVAYEAGQHLVGHGASDALGGYLPDNAELTSKLIGLNQDARIAELYDKMIDVWLEEGGGLINWFRLTGNNGKWGSWGMVNVKDSSAAGSPKYHSVLKRTCAR</sequence>
<keyword evidence="2" id="KW-1185">Reference proteome</keyword>
<dbReference type="EMBL" id="FNQO01000002">
    <property type="protein sequence ID" value="SEA13849.1"/>
    <property type="molecule type" value="Genomic_DNA"/>
</dbReference>
<evidence type="ECO:0000313" key="2">
    <source>
        <dbReference type="Proteomes" id="UP000198658"/>
    </source>
</evidence>
<gene>
    <name evidence="1" type="ORF">SAMN05216562_1923</name>
</gene>
<dbReference type="STRING" id="658218.SAMN05216562_1923"/>
<dbReference type="Proteomes" id="UP000198658">
    <property type="component" value="Unassembled WGS sequence"/>
</dbReference>
<dbReference type="OrthoDB" id="7783360at2"/>
<organism evidence="1 2">
    <name type="scientific">Microbulbifer marinus</name>
    <dbReference type="NCBI Taxonomy" id="658218"/>
    <lineage>
        <taxon>Bacteria</taxon>
        <taxon>Pseudomonadati</taxon>
        <taxon>Pseudomonadota</taxon>
        <taxon>Gammaproteobacteria</taxon>
        <taxon>Cellvibrionales</taxon>
        <taxon>Microbulbiferaceae</taxon>
        <taxon>Microbulbifer</taxon>
    </lineage>
</organism>
<protein>
    <submittedName>
        <fullName evidence="1">Uncharacterized protein</fullName>
    </submittedName>
</protein>